<evidence type="ECO:0000256" key="1">
    <source>
        <dbReference type="SAM" id="MobiDB-lite"/>
    </source>
</evidence>
<proteinExistence type="predicted"/>
<evidence type="ECO:0000313" key="2">
    <source>
        <dbReference type="EMBL" id="GGD61012.1"/>
    </source>
</evidence>
<evidence type="ECO:0000313" key="3">
    <source>
        <dbReference type="Proteomes" id="UP000614272"/>
    </source>
</evidence>
<dbReference type="RefSeq" id="WP_099033639.1">
    <property type="nucleotide sequence ID" value="NZ_BMGJ01000005.1"/>
</dbReference>
<feature type="compositionally biased region" description="Polar residues" evidence="1">
    <location>
        <begin position="50"/>
        <end position="61"/>
    </location>
</feature>
<gene>
    <name evidence="2" type="ORF">GCM10011357_15370</name>
</gene>
<accession>A0ABQ1R788</accession>
<dbReference type="EMBL" id="BMGJ01000005">
    <property type="protein sequence ID" value="GGD61012.1"/>
    <property type="molecule type" value="Genomic_DNA"/>
</dbReference>
<comment type="caution">
    <text evidence="2">The sequence shown here is derived from an EMBL/GenBank/DDBJ whole genome shotgun (WGS) entry which is preliminary data.</text>
</comment>
<feature type="compositionally biased region" description="Low complexity" evidence="1">
    <location>
        <begin position="38"/>
        <end position="49"/>
    </location>
</feature>
<keyword evidence="3" id="KW-1185">Reference proteome</keyword>
<protein>
    <submittedName>
        <fullName evidence="2">Uncharacterized protein</fullName>
    </submittedName>
</protein>
<reference evidence="3" key="1">
    <citation type="journal article" date="2019" name="Int. J. Syst. Evol. Microbiol.">
        <title>The Global Catalogue of Microorganisms (GCM) 10K type strain sequencing project: providing services to taxonomists for standard genome sequencing and annotation.</title>
        <authorList>
            <consortium name="The Broad Institute Genomics Platform"/>
            <consortium name="The Broad Institute Genome Sequencing Center for Infectious Disease"/>
            <person name="Wu L."/>
            <person name="Ma J."/>
        </authorList>
    </citation>
    <scope>NUCLEOTIDE SEQUENCE [LARGE SCALE GENOMIC DNA]</scope>
    <source>
        <strain evidence="3">CGMCC 1.12923</strain>
    </source>
</reference>
<organism evidence="2 3">
    <name type="scientific">Lacimicrobium alkaliphilum</name>
    <dbReference type="NCBI Taxonomy" id="1526571"/>
    <lineage>
        <taxon>Bacteria</taxon>
        <taxon>Pseudomonadati</taxon>
        <taxon>Pseudomonadota</taxon>
        <taxon>Gammaproteobacteria</taxon>
        <taxon>Alteromonadales</taxon>
        <taxon>Alteromonadaceae</taxon>
        <taxon>Lacimicrobium</taxon>
    </lineage>
</organism>
<dbReference type="Proteomes" id="UP000614272">
    <property type="component" value="Unassembled WGS sequence"/>
</dbReference>
<sequence>MSQRALINNIESFSTTLNQKQLMRFLDIMDEMADLLHKAQQQSPQKKAQNTSMAQQVSGVH</sequence>
<name>A0ABQ1R788_9ALTE</name>
<feature type="region of interest" description="Disordered" evidence="1">
    <location>
        <begin position="37"/>
        <end position="61"/>
    </location>
</feature>